<evidence type="ECO:0000313" key="3">
    <source>
        <dbReference type="Proteomes" id="UP000438106"/>
    </source>
</evidence>
<protein>
    <submittedName>
        <fullName evidence="2">Uncharacterized protein</fullName>
    </submittedName>
</protein>
<evidence type="ECO:0000256" key="1">
    <source>
        <dbReference type="SAM" id="MobiDB-lite"/>
    </source>
</evidence>
<sequence length="66" mass="7177">MPATSCVQNTDVRGLPVNHPDSIKAEVHGSEDFRAGLSHTINRQEIIDAVYLGQGVPFQPAPLKPR</sequence>
<dbReference type="AlphaFoldDB" id="A0A7X3FTU5"/>
<keyword evidence="3" id="KW-1185">Reference proteome</keyword>
<proteinExistence type="predicted"/>
<name>A0A7X3FTU5_9HYPH</name>
<accession>A0A7X3FTU5</accession>
<dbReference type="EMBL" id="WQRF01000003">
    <property type="protein sequence ID" value="MVS99765.1"/>
    <property type="molecule type" value="Genomic_DNA"/>
</dbReference>
<gene>
    <name evidence="2" type="ORF">GO014_12095</name>
</gene>
<reference evidence="2 3" key="1">
    <citation type="submission" date="2019-12" db="EMBL/GenBank/DDBJ databases">
        <title>Devosia maris sp. nov., isolated from the deep seawater.</title>
        <authorList>
            <person name="Liu Y."/>
        </authorList>
    </citation>
    <scope>NUCLEOTIDE SEQUENCE [LARGE SCALE GENOMIC DNA]</scope>
    <source>
        <strain evidence="2 3">L53-10-65</strain>
    </source>
</reference>
<evidence type="ECO:0000313" key="2">
    <source>
        <dbReference type="EMBL" id="MVS99765.1"/>
    </source>
</evidence>
<feature type="compositionally biased region" description="Polar residues" evidence="1">
    <location>
        <begin position="1"/>
        <end position="11"/>
    </location>
</feature>
<dbReference type="Proteomes" id="UP000438106">
    <property type="component" value="Unassembled WGS sequence"/>
</dbReference>
<comment type="caution">
    <text evidence="2">The sequence shown here is derived from an EMBL/GenBank/DDBJ whole genome shotgun (WGS) entry which is preliminary data.</text>
</comment>
<dbReference type="Gene3D" id="3.10.105.10">
    <property type="entry name" value="Dipeptide-binding Protein, Domain 3"/>
    <property type="match status" value="1"/>
</dbReference>
<dbReference type="RefSeq" id="WP_157290555.1">
    <property type="nucleotide sequence ID" value="NZ_WQRF01000003.1"/>
</dbReference>
<organism evidence="2 3">
    <name type="scientific">Devosia marina</name>
    <dbReference type="NCBI Taxonomy" id="2683198"/>
    <lineage>
        <taxon>Bacteria</taxon>
        <taxon>Pseudomonadati</taxon>
        <taxon>Pseudomonadota</taxon>
        <taxon>Alphaproteobacteria</taxon>
        <taxon>Hyphomicrobiales</taxon>
        <taxon>Devosiaceae</taxon>
        <taxon>Devosia</taxon>
    </lineage>
</organism>
<feature type="region of interest" description="Disordered" evidence="1">
    <location>
        <begin position="1"/>
        <end position="20"/>
    </location>
</feature>